<dbReference type="NCBIfam" id="NF010180">
    <property type="entry name" value="PRK13659.1"/>
    <property type="match status" value="1"/>
</dbReference>
<dbReference type="STRING" id="569.A6V27_17155"/>
<feature type="region of interest" description="Disordered" evidence="3">
    <location>
        <begin position="47"/>
        <end position="72"/>
    </location>
</feature>
<dbReference type="AlphaFoldDB" id="A0A1C6Z700"/>
<organism evidence="4 5">
    <name type="scientific">Hafnia alvei</name>
    <dbReference type="NCBI Taxonomy" id="569"/>
    <lineage>
        <taxon>Bacteria</taxon>
        <taxon>Pseudomonadati</taxon>
        <taxon>Pseudomonadota</taxon>
        <taxon>Gammaproteobacteria</taxon>
        <taxon>Enterobacterales</taxon>
        <taxon>Hafniaceae</taxon>
        <taxon>Hafnia</taxon>
    </lineage>
</organism>
<evidence type="ECO:0000256" key="1">
    <source>
        <dbReference type="ARBA" id="ARBA00022729"/>
    </source>
</evidence>
<dbReference type="HAMAP" id="MF_01581">
    <property type="entry name" value="UPF0482"/>
    <property type="match status" value="1"/>
</dbReference>
<dbReference type="Pfam" id="PF06932">
    <property type="entry name" value="DUF1283"/>
    <property type="match status" value="1"/>
</dbReference>
<protein>
    <recommendedName>
        <fullName evidence="2">UPF0482 protein BN1044_04349</fullName>
    </recommendedName>
</protein>
<evidence type="ECO:0000256" key="3">
    <source>
        <dbReference type="SAM" id="MobiDB-lite"/>
    </source>
</evidence>
<evidence type="ECO:0000256" key="2">
    <source>
        <dbReference type="HAMAP-Rule" id="MF_01581"/>
    </source>
</evidence>
<feature type="signal peptide" evidence="2">
    <location>
        <begin position="1"/>
        <end position="35"/>
    </location>
</feature>
<gene>
    <name evidence="4" type="ORF">BN1044_04349</name>
</gene>
<proteinExistence type="inferred from homology"/>
<reference evidence="4 5" key="1">
    <citation type="submission" date="2016-09" db="EMBL/GenBank/DDBJ databases">
        <authorList>
            <person name="Capua I."/>
            <person name="De Benedictis P."/>
            <person name="Joannis T."/>
            <person name="Lombin L.H."/>
            <person name="Cattoli G."/>
        </authorList>
    </citation>
    <scope>NUCLEOTIDE SEQUENCE [LARGE SCALE GENOMIC DNA]</scope>
    <source>
        <strain evidence="4 5">GB001</strain>
    </source>
</reference>
<dbReference type="Proteomes" id="UP000094844">
    <property type="component" value="Unassembled WGS sequence"/>
</dbReference>
<accession>A0A1C6Z700</accession>
<feature type="compositionally biased region" description="Basic and acidic residues" evidence="3">
    <location>
        <begin position="56"/>
        <end position="72"/>
    </location>
</feature>
<evidence type="ECO:0000313" key="5">
    <source>
        <dbReference type="Proteomes" id="UP000094844"/>
    </source>
</evidence>
<dbReference type="InterPro" id="IPR009700">
    <property type="entry name" value="DUF1283"/>
</dbReference>
<comment type="similarity">
    <text evidence="2">Belongs to the UPF0482 family.</text>
</comment>
<evidence type="ECO:0000313" key="4">
    <source>
        <dbReference type="EMBL" id="SCM54838.1"/>
    </source>
</evidence>
<keyword evidence="1 2" id="KW-0732">Signal</keyword>
<name>A0A1C6Z700_HAFAL</name>
<sequence precursor="true">MKLNKLQLNKLQMAARWLPLAVAIMIGGWQATALADSCASGSTCVFGSSGGQDNSLTKEDARQQKEQWDDTRSLRNKVNTRVEKQFDKFDTAVDLQDSCEKSLNVNAYWEPNTQRCLDRNTGRPLNP</sequence>
<dbReference type="EMBL" id="FMIQ01000081">
    <property type="protein sequence ID" value="SCM54838.1"/>
    <property type="molecule type" value="Genomic_DNA"/>
</dbReference>
<feature type="chain" id="PRO_5009005698" description="UPF0482 protein BN1044_04349" evidence="2">
    <location>
        <begin position="36"/>
        <end position="127"/>
    </location>
</feature>